<organism evidence="2 3">
    <name type="scientific">Cryptolaemus montrouzieri</name>
    <dbReference type="NCBI Taxonomy" id="559131"/>
    <lineage>
        <taxon>Eukaryota</taxon>
        <taxon>Metazoa</taxon>
        <taxon>Ecdysozoa</taxon>
        <taxon>Arthropoda</taxon>
        <taxon>Hexapoda</taxon>
        <taxon>Insecta</taxon>
        <taxon>Pterygota</taxon>
        <taxon>Neoptera</taxon>
        <taxon>Endopterygota</taxon>
        <taxon>Coleoptera</taxon>
        <taxon>Polyphaga</taxon>
        <taxon>Cucujiformia</taxon>
        <taxon>Coccinelloidea</taxon>
        <taxon>Coccinellidae</taxon>
        <taxon>Scymninae</taxon>
        <taxon>Scymnini</taxon>
        <taxon>Cryptolaemus</taxon>
    </lineage>
</organism>
<name>A0ABD2P8H0_9CUCU</name>
<sequence>MFGFHNNESSCHISVELYVVTLTFFQLIIFFFRSLIFIPESSYRAKSYNNIILNQSNFKSRFFVGMYAQHDLVSENENGKFRMSMKKQFPKIKNDNIGLGQREERKKHNKKEIDKLLRFNIM</sequence>
<evidence type="ECO:0000313" key="3">
    <source>
        <dbReference type="Proteomes" id="UP001516400"/>
    </source>
</evidence>
<reference evidence="2 3" key="1">
    <citation type="journal article" date="2021" name="BMC Biol.">
        <title>Horizontally acquired antibacterial genes associated with adaptive radiation of ladybird beetles.</title>
        <authorList>
            <person name="Li H.S."/>
            <person name="Tang X.F."/>
            <person name="Huang Y.H."/>
            <person name="Xu Z.Y."/>
            <person name="Chen M.L."/>
            <person name="Du X.Y."/>
            <person name="Qiu B.Y."/>
            <person name="Chen P.T."/>
            <person name="Zhang W."/>
            <person name="Slipinski A."/>
            <person name="Escalona H.E."/>
            <person name="Waterhouse R.M."/>
            <person name="Zwick A."/>
            <person name="Pang H."/>
        </authorList>
    </citation>
    <scope>NUCLEOTIDE SEQUENCE [LARGE SCALE GENOMIC DNA]</scope>
    <source>
        <strain evidence="2">SYSU2018</strain>
    </source>
</reference>
<accession>A0ABD2P8H0</accession>
<proteinExistence type="predicted"/>
<evidence type="ECO:0000313" key="2">
    <source>
        <dbReference type="EMBL" id="KAL3287251.1"/>
    </source>
</evidence>
<protein>
    <recommendedName>
        <fullName evidence="4">Transmembrane protein</fullName>
    </recommendedName>
</protein>
<evidence type="ECO:0000256" key="1">
    <source>
        <dbReference type="SAM" id="Phobius"/>
    </source>
</evidence>
<gene>
    <name evidence="2" type="ORF">HHI36_001728</name>
</gene>
<dbReference type="EMBL" id="JABFTP020000185">
    <property type="protein sequence ID" value="KAL3287251.1"/>
    <property type="molecule type" value="Genomic_DNA"/>
</dbReference>
<comment type="caution">
    <text evidence="2">The sequence shown here is derived from an EMBL/GenBank/DDBJ whole genome shotgun (WGS) entry which is preliminary data.</text>
</comment>
<dbReference type="AlphaFoldDB" id="A0ABD2P8H0"/>
<keyword evidence="1" id="KW-0472">Membrane</keyword>
<dbReference type="Proteomes" id="UP001516400">
    <property type="component" value="Unassembled WGS sequence"/>
</dbReference>
<keyword evidence="1" id="KW-1133">Transmembrane helix</keyword>
<keyword evidence="1" id="KW-0812">Transmembrane</keyword>
<keyword evidence="3" id="KW-1185">Reference proteome</keyword>
<feature type="transmembrane region" description="Helical" evidence="1">
    <location>
        <begin position="17"/>
        <end position="38"/>
    </location>
</feature>
<evidence type="ECO:0008006" key="4">
    <source>
        <dbReference type="Google" id="ProtNLM"/>
    </source>
</evidence>